<dbReference type="InterPro" id="IPR007052">
    <property type="entry name" value="CS_dom"/>
</dbReference>
<evidence type="ECO:0000259" key="3">
    <source>
        <dbReference type="PROSITE" id="PS01031"/>
    </source>
</evidence>
<evidence type="ECO:0000313" key="7">
    <source>
        <dbReference type="Proteomes" id="UP001304125"/>
    </source>
</evidence>
<dbReference type="AlphaFoldDB" id="A0AA96FAF7"/>
<dbReference type="PANTHER" id="PTHR11527">
    <property type="entry name" value="HEAT-SHOCK PROTEIN 20 FAMILY MEMBER"/>
    <property type="match status" value="1"/>
</dbReference>
<dbReference type="InterPro" id="IPR031107">
    <property type="entry name" value="Small_HSP"/>
</dbReference>
<dbReference type="EMBL" id="CP134880">
    <property type="protein sequence ID" value="WNM26559.1"/>
    <property type="molecule type" value="Genomic_DNA"/>
</dbReference>
<dbReference type="Proteomes" id="UP001303408">
    <property type="component" value="Chromosome"/>
</dbReference>
<organism evidence="6">
    <name type="scientific">Demequina capsici</name>
    <dbReference type="NCBI Taxonomy" id="3075620"/>
    <lineage>
        <taxon>Bacteria</taxon>
        <taxon>Bacillati</taxon>
        <taxon>Actinomycetota</taxon>
        <taxon>Actinomycetes</taxon>
        <taxon>Micrococcales</taxon>
        <taxon>Demequinaceae</taxon>
        <taxon>Demequina</taxon>
    </lineage>
</organism>
<dbReference type="SUPFAM" id="SSF49764">
    <property type="entry name" value="HSP20-like chaperones"/>
    <property type="match status" value="1"/>
</dbReference>
<evidence type="ECO:0000259" key="4">
    <source>
        <dbReference type="PROSITE" id="PS51203"/>
    </source>
</evidence>
<evidence type="ECO:0000256" key="1">
    <source>
        <dbReference type="PROSITE-ProRule" id="PRU00285"/>
    </source>
</evidence>
<dbReference type="PROSITE" id="PS01031">
    <property type="entry name" value="SHSP"/>
    <property type="match status" value="1"/>
</dbReference>
<accession>A0AA96FAF7</accession>
<dbReference type="Proteomes" id="UP001304125">
    <property type="component" value="Chromosome"/>
</dbReference>
<sequence>MMAREITRQTVPTTTASLWQDDLNRMFRQFFGDADAPLAGAFSPALDVKETDDAFTLHVELPGMKPEDVEVSLEDNVLTVSGERSFYDESDAEGFRRIERRFGKFHRAVRLPDRVSPDKVDASYKDGILTVTVPKAEEAKPRKITVAKAA</sequence>
<feature type="domain" description="SHSP" evidence="3">
    <location>
        <begin position="37"/>
        <end position="150"/>
    </location>
</feature>
<reference evidence="6 7" key="1">
    <citation type="submission" date="2023-09" db="EMBL/GenBank/DDBJ databases">
        <title>Demequina sp. a novel bacteria isolated from Capsicum annuum.</title>
        <authorList>
            <person name="Humaira Z."/>
            <person name="Lee J."/>
            <person name="Cho D."/>
        </authorList>
    </citation>
    <scope>NUCLEOTIDE SEQUENCE</scope>
    <source>
        <strain evidence="5 7">OYTSA14</strain>
        <strain evidence="6">PMTSA13</strain>
    </source>
</reference>
<dbReference type="PROSITE" id="PS51203">
    <property type="entry name" value="CS"/>
    <property type="match status" value="1"/>
</dbReference>
<dbReference type="CDD" id="cd06464">
    <property type="entry name" value="ACD_sHsps-like"/>
    <property type="match status" value="1"/>
</dbReference>
<name>A0AA96FAF7_9MICO</name>
<evidence type="ECO:0000313" key="5">
    <source>
        <dbReference type="EMBL" id="WNM23720.1"/>
    </source>
</evidence>
<dbReference type="InterPro" id="IPR008978">
    <property type="entry name" value="HSP20-like_chaperone"/>
</dbReference>
<evidence type="ECO:0000256" key="2">
    <source>
        <dbReference type="RuleBase" id="RU003616"/>
    </source>
</evidence>
<dbReference type="Pfam" id="PF00011">
    <property type="entry name" value="HSP20"/>
    <property type="match status" value="1"/>
</dbReference>
<dbReference type="KEGG" id="dcp:RN607_10150"/>
<feature type="domain" description="CS" evidence="4">
    <location>
        <begin position="41"/>
        <end position="144"/>
    </location>
</feature>
<accession>A0AA96F8L3</accession>
<dbReference type="InterPro" id="IPR002068">
    <property type="entry name" value="A-crystallin/Hsp20_dom"/>
</dbReference>
<dbReference type="Gene3D" id="2.60.40.790">
    <property type="match status" value="1"/>
</dbReference>
<proteinExistence type="inferred from homology"/>
<evidence type="ECO:0000313" key="6">
    <source>
        <dbReference type="EMBL" id="WNM26559.1"/>
    </source>
</evidence>
<dbReference type="RefSeq" id="WP_313496848.1">
    <property type="nucleotide sequence ID" value="NZ_CP134879.1"/>
</dbReference>
<protein>
    <submittedName>
        <fullName evidence="6">Hsp20/alpha crystallin family protein</fullName>
    </submittedName>
</protein>
<dbReference type="EMBL" id="CP134879">
    <property type="protein sequence ID" value="WNM23720.1"/>
    <property type="molecule type" value="Genomic_DNA"/>
</dbReference>
<gene>
    <name evidence="5" type="ORF">RN606_10150</name>
    <name evidence="6" type="ORF">RN607_10150</name>
</gene>
<keyword evidence="7" id="KW-1185">Reference proteome</keyword>
<comment type="similarity">
    <text evidence="1 2">Belongs to the small heat shock protein (HSP20) family.</text>
</comment>